<reference evidence="1 2" key="1">
    <citation type="submission" date="2019-02" db="EMBL/GenBank/DDBJ databases">
        <title>Opniocepnalus argus genome.</title>
        <authorList>
            <person name="Zhou C."/>
            <person name="Xiao S."/>
        </authorList>
    </citation>
    <scope>NUCLEOTIDE SEQUENCE [LARGE SCALE GENOMIC DNA]</scope>
    <source>
        <strain evidence="1">OARG1902GOOAL</strain>
        <tissue evidence="1">Muscle</tissue>
    </source>
</reference>
<dbReference type="Proteomes" id="UP000503349">
    <property type="component" value="Chromosome 2"/>
</dbReference>
<evidence type="ECO:0000313" key="1">
    <source>
        <dbReference type="EMBL" id="KAF3687017.1"/>
    </source>
</evidence>
<accession>A0A6G1P9U5</accession>
<evidence type="ECO:0000313" key="2">
    <source>
        <dbReference type="Proteomes" id="UP000503349"/>
    </source>
</evidence>
<sequence>MLLALTLSAGTNSGFGLIQYMVIPGHTGLVKYITSNQCVHTKKLFGSTSLTTINVVKVFD</sequence>
<proteinExistence type="predicted"/>
<dbReference type="EMBL" id="CM015713">
    <property type="protein sequence ID" value="KAF3687017.1"/>
    <property type="molecule type" value="Genomic_DNA"/>
</dbReference>
<name>A0A6G1P9U5_CHAAH</name>
<protein>
    <submittedName>
        <fullName evidence="1">Uncharacterized protein</fullName>
    </submittedName>
</protein>
<dbReference type="AlphaFoldDB" id="A0A6G1P9U5"/>
<organism evidence="1 2">
    <name type="scientific">Channa argus</name>
    <name type="common">Northern snakehead</name>
    <name type="synonym">Ophicephalus argus</name>
    <dbReference type="NCBI Taxonomy" id="215402"/>
    <lineage>
        <taxon>Eukaryota</taxon>
        <taxon>Metazoa</taxon>
        <taxon>Chordata</taxon>
        <taxon>Craniata</taxon>
        <taxon>Vertebrata</taxon>
        <taxon>Euteleostomi</taxon>
        <taxon>Actinopterygii</taxon>
        <taxon>Neopterygii</taxon>
        <taxon>Teleostei</taxon>
        <taxon>Neoteleostei</taxon>
        <taxon>Acanthomorphata</taxon>
        <taxon>Anabantaria</taxon>
        <taxon>Anabantiformes</taxon>
        <taxon>Channoidei</taxon>
        <taxon>Channidae</taxon>
        <taxon>Channa</taxon>
    </lineage>
</organism>
<reference evidence="2" key="2">
    <citation type="submission" date="2019-02" db="EMBL/GenBank/DDBJ databases">
        <title>Opniocepnalus argus Var Kimnra genome.</title>
        <authorList>
            <person name="Zhou C."/>
            <person name="Xiao S."/>
        </authorList>
    </citation>
    <scope>NUCLEOTIDE SEQUENCE [LARGE SCALE GENOMIC DNA]</scope>
</reference>
<keyword evidence="2" id="KW-1185">Reference proteome</keyword>
<gene>
    <name evidence="1" type="ORF">EXN66_Car002689</name>
</gene>